<dbReference type="Gene3D" id="3.90.220.20">
    <property type="entry name" value="DNA methylase specificity domains"/>
    <property type="match status" value="2"/>
</dbReference>
<evidence type="ECO:0000256" key="1">
    <source>
        <dbReference type="ARBA" id="ARBA00010923"/>
    </source>
</evidence>
<dbReference type="SUPFAM" id="SSF116734">
    <property type="entry name" value="DNA methylase specificity domain"/>
    <property type="match status" value="2"/>
</dbReference>
<dbReference type="OrthoDB" id="9815652at2"/>
<name>A0A2T1EF80_9CYAN</name>
<dbReference type="RefSeq" id="WP_106255676.1">
    <property type="nucleotide sequence ID" value="NZ_CAWNSW010000151.1"/>
</dbReference>
<dbReference type="GO" id="GO:0003677">
    <property type="term" value="F:DNA binding"/>
    <property type="evidence" value="ECO:0007669"/>
    <property type="project" value="UniProtKB-KW"/>
</dbReference>
<comment type="caution">
    <text evidence="5">The sequence shown here is derived from an EMBL/GenBank/DDBJ whole genome shotgun (WGS) entry which is preliminary data.</text>
</comment>
<comment type="similarity">
    <text evidence="1">Belongs to the type-I restriction system S methylase family.</text>
</comment>
<keyword evidence="2" id="KW-0680">Restriction system</keyword>
<dbReference type="InterPro" id="IPR000055">
    <property type="entry name" value="Restrct_endonuc_typeI_TRD"/>
</dbReference>
<evidence type="ECO:0000313" key="5">
    <source>
        <dbReference type="EMBL" id="PSB31400.1"/>
    </source>
</evidence>
<dbReference type="PANTHER" id="PTHR30408">
    <property type="entry name" value="TYPE-1 RESTRICTION ENZYME ECOKI SPECIFICITY PROTEIN"/>
    <property type="match status" value="1"/>
</dbReference>
<dbReference type="AlphaFoldDB" id="A0A2T1EF80"/>
<feature type="domain" description="Type I restriction modification DNA specificity" evidence="4">
    <location>
        <begin position="15"/>
        <end position="88"/>
    </location>
</feature>
<proteinExistence type="inferred from homology"/>
<keyword evidence="3" id="KW-0238">DNA-binding</keyword>
<dbReference type="Proteomes" id="UP000239576">
    <property type="component" value="Unassembled WGS sequence"/>
</dbReference>
<sequence length="191" mass="21252">MASSFRNGTRCLPVEKKSADFSTGFLQSIISSWIVCSQLEDLMVGSTFRRVNVQQIKNLVVPMPRPEEQRSIAQALSDVDHLIAALDKAIAKKRHLKTATMQQLLTGKKRLPGFGEGKGYQQTEVGAIPEDWSVFKFSDIMRLITCGIAATPQYVVEGRGYPFLSSSNVKFGRVIWSNFKYVTKELSSSAL</sequence>
<organism evidence="5 6">
    <name type="scientific">Stenomitos frigidus ULC18</name>
    <dbReference type="NCBI Taxonomy" id="2107698"/>
    <lineage>
        <taxon>Bacteria</taxon>
        <taxon>Bacillati</taxon>
        <taxon>Cyanobacteriota</taxon>
        <taxon>Cyanophyceae</taxon>
        <taxon>Leptolyngbyales</taxon>
        <taxon>Leptolyngbyaceae</taxon>
        <taxon>Stenomitos</taxon>
    </lineage>
</organism>
<dbReference type="PANTHER" id="PTHR30408:SF12">
    <property type="entry name" value="TYPE I RESTRICTION ENZYME MJAVIII SPECIFICITY SUBUNIT"/>
    <property type="match status" value="1"/>
</dbReference>
<evidence type="ECO:0000313" key="6">
    <source>
        <dbReference type="Proteomes" id="UP000239576"/>
    </source>
</evidence>
<keyword evidence="6" id="KW-1185">Reference proteome</keyword>
<accession>A0A2T1EF80</accession>
<reference evidence="6" key="1">
    <citation type="submission" date="2018-02" db="EMBL/GenBank/DDBJ databases">
        <authorList>
            <person name="Moore K."/>
            <person name="Momper L."/>
        </authorList>
    </citation>
    <scope>NUCLEOTIDE SEQUENCE [LARGE SCALE GENOMIC DNA]</scope>
    <source>
        <strain evidence="6">ULC18</strain>
    </source>
</reference>
<protein>
    <recommendedName>
        <fullName evidence="4">Type I restriction modification DNA specificity domain-containing protein</fullName>
    </recommendedName>
</protein>
<evidence type="ECO:0000256" key="3">
    <source>
        <dbReference type="ARBA" id="ARBA00023125"/>
    </source>
</evidence>
<dbReference type="Pfam" id="PF01420">
    <property type="entry name" value="Methylase_S"/>
    <property type="match status" value="1"/>
</dbReference>
<evidence type="ECO:0000256" key="2">
    <source>
        <dbReference type="ARBA" id="ARBA00022747"/>
    </source>
</evidence>
<dbReference type="InterPro" id="IPR052021">
    <property type="entry name" value="Type-I_RS_S_subunit"/>
</dbReference>
<gene>
    <name evidence="5" type="ORF">C7B82_07445</name>
</gene>
<dbReference type="InterPro" id="IPR044946">
    <property type="entry name" value="Restrct_endonuc_typeI_TRD_sf"/>
</dbReference>
<evidence type="ECO:0000259" key="4">
    <source>
        <dbReference type="Pfam" id="PF01420"/>
    </source>
</evidence>
<dbReference type="GO" id="GO:0009307">
    <property type="term" value="P:DNA restriction-modification system"/>
    <property type="evidence" value="ECO:0007669"/>
    <property type="project" value="UniProtKB-KW"/>
</dbReference>
<reference evidence="5 6" key="2">
    <citation type="submission" date="2018-03" db="EMBL/GenBank/DDBJ databases">
        <title>The ancient ancestry and fast evolution of plastids.</title>
        <authorList>
            <person name="Moore K.R."/>
            <person name="Magnabosco C."/>
            <person name="Momper L."/>
            <person name="Gold D.A."/>
            <person name="Bosak T."/>
            <person name="Fournier G.P."/>
        </authorList>
    </citation>
    <scope>NUCLEOTIDE SEQUENCE [LARGE SCALE GENOMIC DNA]</scope>
    <source>
        <strain evidence="5 6">ULC18</strain>
    </source>
</reference>
<dbReference type="EMBL" id="PVWK01000037">
    <property type="protein sequence ID" value="PSB31400.1"/>
    <property type="molecule type" value="Genomic_DNA"/>
</dbReference>